<dbReference type="InterPro" id="IPR006145">
    <property type="entry name" value="PsdUridine_synth_RsuA/RluA"/>
</dbReference>
<comment type="caution">
    <text evidence="7">The sequence shown here is derived from an EMBL/GenBank/DDBJ whole genome shotgun (WGS) entry which is preliminary data.</text>
</comment>
<dbReference type="Proteomes" id="UP000233425">
    <property type="component" value="Unassembled WGS sequence"/>
</dbReference>
<proteinExistence type="inferred from homology"/>
<keyword evidence="3 5" id="KW-0413">Isomerase</keyword>
<dbReference type="InterPro" id="IPR020103">
    <property type="entry name" value="PsdUridine_synth_cat_dom_sf"/>
</dbReference>
<name>A0A2N0UZJ4_9FIRM</name>
<dbReference type="AlphaFoldDB" id="A0A2N0UZJ4"/>
<dbReference type="InterPro" id="IPR050188">
    <property type="entry name" value="RluA_PseudoU_synthase"/>
</dbReference>
<evidence type="ECO:0000256" key="3">
    <source>
        <dbReference type="ARBA" id="ARBA00023235"/>
    </source>
</evidence>
<dbReference type="PROSITE" id="PS01129">
    <property type="entry name" value="PSI_RLU"/>
    <property type="match status" value="1"/>
</dbReference>
<comment type="similarity">
    <text evidence="2 5">Belongs to the pseudouridine synthase RluA family.</text>
</comment>
<evidence type="ECO:0000256" key="5">
    <source>
        <dbReference type="RuleBase" id="RU362028"/>
    </source>
</evidence>
<feature type="domain" description="Pseudouridine synthase RsuA/RluA-like" evidence="6">
    <location>
        <begin position="88"/>
        <end position="232"/>
    </location>
</feature>
<comment type="function">
    <text evidence="5">Responsible for synthesis of pseudouridine from uracil.</text>
</comment>
<dbReference type="CDD" id="cd02869">
    <property type="entry name" value="PseudoU_synth_RluA_like"/>
    <property type="match status" value="1"/>
</dbReference>
<dbReference type="PANTHER" id="PTHR21600">
    <property type="entry name" value="MITOCHONDRIAL RNA PSEUDOURIDINE SYNTHASE"/>
    <property type="match status" value="1"/>
</dbReference>
<evidence type="ECO:0000313" key="8">
    <source>
        <dbReference type="Proteomes" id="UP000233425"/>
    </source>
</evidence>
<dbReference type="GO" id="GO:0009982">
    <property type="term" value="F:pseudouridine synthase activity"/>
    <property type="evidence" value="ECO:0007669"/>
    <property type="project" value="InterPro"/>
</dbReference>
<evidence type="ECO:0000256" key="1">
    <source>
        <dbReference type="ARBA" id="ARBA00000073"/>
    </source>
</evidence>
<evidence type="ECO:0000256" key="4">
    <source>
        <dbReference type="PIRSR" id="PIRSR606225-1"/>
    </source>
</evidence>
<comment type="catalytic activity">
    <reaction evidence="1 5">
        <text>a uridine in RNA = a pseudouridine in RNA</text>
        <dbReference type="Rhea" id="RHEA:48348"/>
        <dbReference type="Rhea" id="RHEA-COMP:12068"/>
        <dbReference type="Rhea" id="RHEA-COMP:12069"/>
        <dbReference type="ChEBI" id="CHEBI:65314"/>
        <dbReference type="ChEBI" id="CHEBI:65315"/>
    </reaction>
</comment>
<dbReference type="GO" id="GO:0000455">
    <property type="term" value="P:enzyme-directed rRNA pseudouridine synthesis"/>
    <property type="evidence" value="ECO:0007669"/>
    <property type="project" value="TreeGrafter"/>
</dbReference>
<protein>
    <recommendedName>
        <fullName evidence="5">Pseudouridine synthase</fullName>
        <ecNumber evidence="5">5.4.99.-</ecNumber>
    </recommendedName>
</protein>
<evidence type="ECO:0000313" key="7">
    <source>
        <dbReference type="EMBL" id="PKD32399.1"/>
    </source>
</evidence>
<accession>A0A2N0UZJ4</accession>
<dbReference type="EC" id="5.4.99.-" evidence="5"/>
<keyword evidence="8" id="KW-1185">Reference proteome</keyword>
<dbReference type="SUPFAM" id="SSF55120">
    <property type="entry name" value="Pseudouridine synthase"/>
    <property type="match status" value="1"/>
</dbReference>
<sequence>MSDRLYFPVHDECDNMLAQRFLRDKCGLSARIITRLKREKDGILMDGKILRTIDCVQSGKTVSIAIPDEKCEIEPTKGTLDIRYEDEHFLVVNKPHSMPVHPVKQHQSDTLANIVSYYCSQNGKPFVFRAINRLDKDTSGLVLIAKNRFTANAVKNKTHKVYYALCEGEINIEGVVDKPMDLRDDSKMVRIVRDDGMKAVTHYKPLIATKDFTLLELWLETGRTHQIRCHMAYLGHPLMGDDLYGGKLDKISRQALHCARLEFYHPIKNEYITVTAEIPEDMQSVINNKED</sequence>
<dbReference type="GO" id="GO:0140098">
    <property type="term" value="F:catalytic activity, acting on RNA"/>
    <property type="evidence" value="ECO:0007669"/>
    <property type="project" value="UniProtKB-ARBA"/>
</dbReference>
<reference evidence="7" key="1">
    <citation type="journal article" date="2018" name="Environ. Microbiol.">
        <title>Sporulation capability and amylosome conservation among diverse human colonic and rumen isolates of the keystone starch-degrader Ruminococcus bromii.</title>
        <authorList>
            <person name="Mukhopadhya I."/>
            <person name="Morais S."/>
            <person name="Laverde-Gomez J."/>
            <person name="Sheridan P.O."/>
            <person name="Walker A.W."/>
            <person name="Kelly W."/>
            <person name="Klieve A.V."/>
            <person name="Ouwerkerk D."/>
            <person name="Duncan S.H."/>
            <person name="Louis P."/>
            <person name="Koropatkin N."/>
            <person name="Cockburn D."/>
            <person name="Kibler R."/>
            <person name="Cooper P.J."/>
            <person name="Sandoval C."/>
            <person name="Crost E."/>
            <person name="Juge N."/>
            <person name="Bayer E.A."/>
            <person name="Flint H.J."/>
        </authorList>
    </citation>
    <scope>NUCLEOTIDE SEQUENCE [LARGE SCALE GENOMIC DNA]</scope>
    <source>
        <strain evidence="7">ATCC 27255</strain>
    </source>
</reference>
<gene>
    <name evidence="7" type="primary">rluD_1</name>
    <name evidence="7" type="ORF">RBATCC27255_00347</name>
</gene>
<evidence type="ECO:0000256" key="2">
    <source>
        <dbReference type="ARBA" id="ARBA00010876"/>
    </source>
</evidence>
<dbReference type="Gene3D" id="3.30.2350.10">
    <property type="entry name" value="Pseudouridine synthase"/>
    <property type="match status" value="1"/>
</dbReference>
<dbReference type="RefSeq" id="WP_101028468.1">
    <property type="nucleotide sequence ID" value="NZ_CABMMZ010000026.1"/>
</dbReference>
<dbReference type="EMBL" id="NNSR01000026">
    <property type="protein sequence ID" value="PKD32399.1"/>
    <property type="molecule type" value="Genomic_DNA"/>
</dbReference>
<dbReference type="GO" id="GO:0003723">
    <property type="term" value="F:RNA binding"/>
    <property type="evidence" value="ECO:0007669"/>
    <property type="project" value="InterPro"/>
</dbReference>
<dbReference type="InterPro" id="IPR006225">
    <property type="entry name" value="PsdUridine_synth_RluC/D"/>
</dbReference>
<evidence type="ECO:0000259" key="6">
    <source>
        <dbReference type="Pfam" id="PF00849"/>
    </source>
</evidence>
<dbReference type="Pfam" id="PF00849">
    <property type="entry name" value="PseudoU_synth_2"/>
    <property type="match status" value="1"/>
</dbReference>
<organism evidence="7 8">
    <name type="scientific">Ruminococcus bromii</name>
    <dbReference type="NCBI Taxonomy" id="40518"/>
    <lineage>
        <taxon>Bacteria</taxon>
        <taxon>Bacillati</taxon>
        <taxon>Bacillota</taxon>
        <taxon>Clostridia</taxon>
        <taxon>Eubacteriales</taxon>
        <taxon>Oscillospiraceae</taxon>
        <taxon>Ruminococcus</taxon>
    </lineage>
</organism>
<dbReference type="NCBIfam" id="TIGR00005">
    <property type="entry name" value="rluA_subfam"/>
    <property type="match status" value="1"/>
</dbReference>
<feature type="active site" evidence="4">
    <location>
        <position position="135"/>
    </location>
</feature>
<dbReference type="InterPro" id="IPR006224">
    <property type="entry name" value="PsdUridine_synth_RluA-like_CS"/>
</dbReference>
<dbReference type="PANTHER" id="PTHR21600:SF44">
    <property type="entry name" value="RIBOSOMAL LARGE SUBUNIT PSEUDOURIDINE SYNTHASE D"/>
    <property type="match status" value="1"/>
</dbReference>